<keyword evidence="6" id="KW-1133">Transmembrane helix</keyword>
<comment type="caution">
    <text evidence="9">The sequence shown here is derived from an EMBL/GenBank/DDBJ whole genome shotgun (WGS) entry which is preliminary data.</text>
</comment>
<sequence>MDGNGIVRAGYTIPPCFEDVVTFTIGHENYDQDRPILIDAAQPVDNYVTLRYARNFVRNLIGSLKADNVGPDSVVCLHMFNSIKYPLIVLAVIGTGAKVTAANPAYTSSELRHHFFVSETTHVISCEEKIQVAEEAAERMEDIRGPILCTVQEIDSFAARGRPQPWLKFTDDNIAKKTVAVLNSTSGTTGLPKMAARSHYSLVMECIAIQDVAPKDYEMRRLLCTPFFHGLTMPLAVIAALRFGIATYVMRRFSSDHFLAFVKDYDIKETAMPPPLLIHYLNMDPSHRQALKGLRKVWTGGAPLRQETQYRVRAMFHARVCIAQVWGMTEGGWMTTFPYPENDKSGSVGRLIATYEACVVVEEDDGAKYKIRDYNRKGEILVRGPINMQGYHNDPSATNAIIDEQGWLHTGDLGYIDNDGRIYVVERLKDMIKAKGFQVSPAELEARLISHPAISDAAVIGLEKPHIGTEVPLIFVVLQEDLDPKDLKAYLGEHIARYKVEHAEIRVVEEIPKSLSGKILKNELRKQI</sequence>
<keyword evidence="10" id="KW-1185">Reference proteome</keyword>
<evidence type="ECO:0000256" key="4">
    <source>
        <dbReference type="ARBA" id="ARBA00022741"/>
    </source>
</evidence>
<accession>A0A8K0L3J0</accession>
<keyword evidence="6" id="KW-0812">Transmembrane</keyword>
<dbReference type="Gene3D" id="3.30.300.30">
    <property type="match status" value="1"/>
</dbReference>
<evidence type="ECO:0000313" key="9">
    <source>
        <dbReference type="EMBL" id="KAG8628250.1"/>
    </source>
</evidence>
<organism evidence="9 10">
    <name type="scientific">Elsinoe batatas</name>
    <dbReference type="NCBI Taxonomy" id="2601811"/>
    <lineage>
        <taxon>Eukaryota</taxon>
        <taxon>Fungi</taxon>
        <taxon>Dikarya</taxon>
        <taxon>Ascomycota</taxon>
        <taxon>Pezizomycotina</taxon>
        <taxon>Dothideomycetes</taxon>
        <taxon>Dothideomycetidae</taxon>
        <taxon>Myriangiales</taxon>
        <taxon>Elsinoaceae</taxon>
        <taxon>Elsinoe</taxon>
    </lineage>
</organism>
<keyword evidence="4" id="KW-0547">Nucleotide-binding</keyword>
<dbReference type="AlphaFoldDB" id="A0A8K0L3J0"/>
<feature type="transmembrane region" description="Helical" evidence="6">
    <location>
        <begin position="227"/>
        <end position="249"/>
    </location>
</feature>
<evidence type="ECO:0000256" key="5">
    <source>
        <dbReference type="ARBA" id="ARBA00022840"/>
    </source>
</evidence>
<dbReference type="InterPro" id="IPR000873">
    <property type="entry name" value="AMP-dep_synth/lig_dom"/>
</dbReference>
<dbReference type="Gene3D" id="2.30.38.10">
    <property type="entry name" value="Luciferase, Domain 3"/>
    <property type="match status" value="1"/>
</dbReference>
<keyword evidence="5" id="KW-0067">ATP-binding</keyword>
<dbReference type="InterPro" id="IPR045851">
    <property type="entry name" value="AMP-bd_C_sf"/>
</dbReference>
<evidence type="ECO:0000256" key="1">
    <source>
        <dbReference type="ARBA" id="ARBA00005179"/>
    </source>
</evidence>
<dbReference type="GO" id="GO:0016405">
    <property type="term" value="F:CoA-ligase activity"/>
    <property type="evidence" value="ECO:0007669"/>
    <property type="project" value="TreeGrafter"/>
</dbReference>
<dbReference type="PANTHER" id="PTHR24096:SF317">
    <property type="entry name" value="ADENYLATE-FORMING ENZYME AFEA"/>
    <property type="match status" value="1"/>
</dbReference>
<comment type="pathway">
    <text evidence="1">Secondary metabolite biosynthesis.</text>
</comment>
<dbReference type="PANTHER" id="PTHR24096">
    <property type="entry name" value="LONG-CHAIN-FATTY-ACID--COA LIGASE"/>
    <property type="match status" value="1"/>
</dbReference>
<dbReference type="OrthoDB" id="6509636at2759"/>
<evidence type="ECO:0000256" key="3">
    <source>
        <dbReference type="ARBA" id="ARBA00022598"/>
    </source>
</evidence>
<protein>
    <submittedName>
        <fullName evidence="9">Uncharacterized protein</fullName>
    </submittedName>
</protein>
<dbReference type="GO" id="GO:0005524">
    <property type="term" value="F:ATP binding"/>
    <property type="evidence" value="ECO:0007669"/>
    <property type="project" value="UniProtKB-KW"/>
</dbReference>
<evidence type="ECO:0000313" key="10">
    <source>
        <dbReference type="Proteomes" id="UP000809789"/>
    </source>
</evidence>
<feature type="domain" description="AMP-binding enzyme C-terminal" evidence="8">
    <location>
        <begin position="443"/>
        <end position="518"/>
    </location>
</feature>
<evidence type="ECO:0000256" key="2">
    <source>
        <dbReference type="ARBA" id="ARBA00006432"/>
    </source>
</evidence>
<keyword evidence="3" id="KW-0436">Ligase</keyword>
<evidence type="ECO:0000259" key="8">
    <source>
        <dbReference type="Pfam" id="PF13193"/>
    </source>
</evidence>
<reference evidence="9" key="1">
    <citation type="submission" date="2021-07" db="EMBL/GenBank/DDBJ databases">
        <title>Elsinoe batatas strain:CRI-CJ2 Genome sequencing and assembly.</title>
        <authorList>
            <person name="Huang L."/>
        </authorList>
    </citation>
    <scope>NUCLEOTIDE SEQUENCE</scope>
    <source>
        <strain evidence="9">CRI-CJ2</strain>
    </source>
</reference>
<dbReference type="Gene3D" id="3.40.50.980">
    <property type="match status" value="2"/>
</dbReference>
<dbReference type="Pfam" id="PF00501">
    <property type="entry name" value="AMP-binding"/>
    <property type="match status" value="1"/>
</dbReference>
<dbReference type="InterPro" id="IPR025110">
    <property type="entry name" value="AMP-bd_C"/>
</dbReference>
<name>A0A8K0L3J0_9PEZI</name>
<keyword evidence="6" id="KW-0472">Membrane</keyword>
<proteinExistence type="inferred from homology"/>
<dbReference type="SUPFAM" id="SSF56801">
    <property type="entry name" value="Acetyl-CoA synthetase-like"/>
    <property type="match status" value="1"/>
</dbReference>
<dbReference type="Proteomes" id="UP000809789">
    <property type="component" value="Unassembled WGS sequence"/>
</dbReference>
<evidence type="ECO:0000259" key="7">
    <source>
        <dbReference type="Pfam" id="PF00501"/>
    </source>
</evidence>
<dbReference type="GO" id="GO:0019748">
    <property type="term" value="P:secondary metabolic process"/>
    <property type="evidence" value="ECO:0007669"/>
    <property type="project" value="TreeGrafter"/>
</dbReference>
<gene>
    <name evidence="9" type="ORF">KVT40_004123</name>
</gene>
<dbReference type="Pfam" id="PF13193">
    <property type="entry name" value="AMP-binding_C"/>
    <property type="match status" value="1"/>
</dbReference>
<comment type="similarity">
    <text evidence="2">Belongs to the ATP-dependent AMP-binding enzyme family.</text>
</comment>
<evidence type="ECO:0000256" key="6">
    <source>
        <dbReference type="SAM" id="Phobius"/>
    </source>
</evidence>
<dbReference type="EMBL" id="JAESVG020000004">
    <property type="protein sequence ID" value="KAG8628250.1"/>
    <property type="molecule type" value="Genomic_DNA"/>
</dbReference>
<feature type="domain" description="AMP-dependent synthetase/ligase" evidence="7">
    <location>
        <begin position="32"/>
        <end position="392"/>
    </location>
</feature>